<proteinExistence type="predicted"/>
<organism evidence="4 5">
    <name type="scientific">Trichlorobacter thiogenes</name>
    <dbReference type="NCBI Taxonomy" id="115783"/>
    <lineage>
        <taxon>Bacteria</taxon>
        <taxon>Pseudomonadati</taxon>
        <taxon>Thermodesulfobacteriota</taxon>
        <taxon>Desulfuromonadia</taxon>
        <taxon>Geobacterales</taxon>
        <taxon>Geobacteraceae</taxon>
        <taxon>Trichlorobacter</taxon>
    </lineage>
</organism>
<dbReference type="SUPFAM" id="SSF52172">
    <property type="entry name" value="CheY-like"/>
    <property type="match status" value="1"/>
</dbReference>
<dbReference type="CDD" id="cd00156">
    <property type="entry name" value="REC"/>
    <property type="match status" value="1"/>
</dbReference>
<evidence type="ECO:0000256" key="2">
    <source>
        <dbReference type="PROSITE-ProRule" id="PRU00169"/>
    </source>
</evidence>
<reference evidence="5" key="1">
    <citation type="submission" date="2017-02" db="EMBL/GenBank/DDBJ databases">
        <authorList>
            <person name="Varghese N."/>
            <person name="Submissions S."/>
        </authorList>
    </citation>
    <scope>NUCLEOTIDE SEQUENCE [LARGE SCALE GENOMIC DNA]</scope>
    <source>
        <strain evidence="5">ATCC BAA-34</strain>
    </source>
</reference>
<dbReference type="SMART" id="SM00448">
    <property type="entry name" value="REC"/>
    <property type="match status" value="1"/>
</dbReference>
<dbReference type="AlphaFoldDB" id="A0A1T4SAW4"/>
<dbReference type="InterPro" id="IPR011006">
    <property type="entry name" value="CheY-like_superfamily"/>
</dbReference>
<dbReference type="PANTHER" id="PTHR44591">
    <property type="entry name" value="STRESS RESPONSE REGULATOR PROTEIN 1"/>
    <property type="match status" value="1"/>
</dbReference>
<accession>A0A1T4SAW4</accession>
<dbReference type="InterPro" id="IPR001789">
    <property type="entry name" value="Sig_transdc_resp-reg_receiver"/>
</dbReference>
<name>A0A1T4SAW4_9BACT</name>
<gene>
    <name evidence="4" type="ORF">SAMN02745119_03381</name>
</gene>
<dbReference type="STRING" id="115783.SAMN02745119_03381"/>
<evidence type="ECO:0000313" key="4">
    <source>
        <dbReference type="EMBL" id="SKA25363.1"/>
    </source>
</evidence>
<sequence>MSTRLKILIIDDEENMRHMLSVMLHKYGYSAELAEDGGAALKLLSEHSYNFIICDIIMPGMDGLSFLRQAVVSGVTTPIIMMAAYGTKEIADRCMKEGAVDFICKPFKHHDLINKLLKISGAE</sequence>
<protein>
    <submittedName>
        <fullName evidence="4">Response regulator receiver domain-containing protein</fullName>
    </submittedName>
</protein>
<feature type="domain" description="Response regulatory" evidence="3">
    <location>
        <begin position="6"/>
        <end position="120"/>
    </location>
</feature>
<evidence type="ECO:0000313" key="5">
    <source>
        <dbReference type="Proteomes" id="UP000190102"/>
    </source>
</evidence>
<dbReference type="InterPro" id="IPR050595">
    <property type="entry name" value="Bact_response_regulator"/>
</dbReference>
<dbReference type="GO" id="GO:0000160">
    <property type="term" value="P:phosphorelay signal transduction system"/>
    <property type="evidence" value="ECO:0007669"/>
    <property type="project" value="InterPro"/>
</dbReference>
<dbReference type="PROSITE" id="PS50110">
    <property type="entry name" value="RESPONSE_REGULATORY"/>
    <property type="match status" value="1"/>
</dbReference>
<feature type="modified residue" description="4-aspartylphosphate" evidence="2">
    <location>
        <position position="55"/>
    </location>
</feature>
<dbReference type="RefSeq" id="WP_078791617.1">
    <property type="nucleotide sequence ID" value="NZ_FUWR01000037.1"/>
</dbReference>
<dbReference type="Gene3D" id="3.40.50.2300">
    <property type="match status" value="1"/>
</dbReference>
<evidence type="ECO:0000256" key="1">
    <source>
        <dbReference type="ARBA" id="ARBA00022553"/>
    </source>
</evidence>
<dbReference type="Pfam" id="PF00072">
    <property type="entry name" value="Response_reg"/>
    <property type="match status" value="1"/>
</dbReference>
<dbReference type="Proteomes" id="UP000190102">
    <property type="component" value="Unassembled WGS sequence"/>
</dbReference>
<evidence type="ECO:0000259" key="3">
    <source>
        <dbReference type="PROSITE" id="PS50110"/>
    </source>
</evidence>
<dbReference type="OrthoDB" id="9790466at2"/>
<keyword evidence="1 2" id="KW-0597">Phosphoprotein</keyword>
<dbReference type="EMBL" id="FUWR01000037">
    <property type="protein sequence ID" value="SKA25363.1"/>
    <property type="molecule type" value="Genomic_DNA"/>
</dbReference>
<dbReference type="PANTHER" id="PTHR44591:SF3">
    <property type="entry name" value="RESPONSE REGULATORY DOMAIN-CONTAINING PROTEIN"/>
    <property type="match status" value="1"/>
</dbReference>
<keyword evidence="5" id="KW-1185">Reference proteome</keyword>